<reference evidence="1 2" key="1">
    <citation type="journal article" date="2006" name="Proc. Natl. Acad. Sci. U.S.A.">
        <title>Evolution of sensory complexity recorded in a myxobacterial genome.</title>
        <authorList>
            <person name="Goldman B.S."/>
            <person name="Nierman W.C."/>
            <person name="Kaiser D."/>
            <person name="Slater S.C."/>
            <person name="Durkin A.S."/>
            <person name="Eisen J.A."/>
            <person name="Ronning C.M."/>
            <person name="Barbazuk W.B."/>
            <person name="Blanchard M."/>
            <person name="Field C."/>
            <person name="Halling C."/>
            <person name="Hinkle G."/>
            <person name="Iartchuk O."/>
            <person name="Kim H.S."/>
            <person name="Mackenzie C."/>
            <person name="Madupu R."/>
            <person name="Miller N."/>
            <person name="Shvartsbeyn A."/>
            <person name="Sullivan S.A."/>
            <person name="Vaudin M."/>
            <person name="Wiegand R."/>
            <person name="Kaplan H.B."/>
        </authorList>
    </citation>
    <scope>NUCLEOTIDE SEQUENCE [LARGE SCALE GENOMIC DNA]</scope>
    <source>
        <strain evidence="2">DK1622</strain>
    </source>
</reference>
<name>Q1DF86_MYXXD</name>
<sequence>MCSVIEAKIDISAIAGYCRVVSSAPAPLIRRAQSLLDARHLVEAGALRLPIEPTPAPARRHRSVPKGPRVMLVSEEPLFRLAMGRELASDFELVPTLGIASADRRMDLGVVPEAVIVDLDSVERAAVPTFLARLVERDLAGPRILVSSYFRPEVAAAYSASSLTHFALSRPWRPGALRTLVESVMGLSGLRAMTAGR</sequence>
<dbReference type="EMBL" id="CP000113">
    <property type="protein sequence ID" value="ABF92558.1"/>
    <property type="molecule type" value="Genomic_DNA"/>
</dbReference>
<dbReference type="HOGENOM" id="CLU_119502_0_0_7"/>
<organism evidence="1 2">
    <name type="scientific">Myxococcus xanthus (strain DK1622)</name>
    <dbReference type="NCBI Taxonomy" id="246197"/>
    <lineage>
        <taxon>Bacteria</taxon>
        <taxon>Pseudomonadati</taxon>
        <taxon>Myxococcota</taxon>
        <taxon>Myxococcia</taxon>
        <taxon>Myxococcales</taxon>
        <taxon>Cystobacterineae</taxon>
        <taxon>Myxococcaceae</taxon>
        <taxon>Myxococcus</taxon>
    </lineage>
</organism>
<proteinExistence type="predicted"/>
<dbReference type="AlphaFoldDB" id="Q1DF86"/>
<keyword evidence="2" id="KW-1185">Reference proteome</keyword>
<dbReference type="KEGG" id="mxa:MXAN_0416"/>
<dbReference type="EnsemblBacteria" id="ABF92558">
    <property type="protein sequence ID" value="ABF92558"/>
    <property type="gene ID" value="MXAN_0416"/>
</dbReference>
<accession>Q1DF86</accession>
<gene>
    <name evidence="1" type="ordered locus">MXAN_0416</name>
</gene>
<evidence type="ECO:0000313" key="2">
    <source>
        <dbReference type="Proteomes" id="UP000002402"/>
    </source>
</evidence>
<evidence type="ECO:0000313" key="1">
    <source>
        <dbReference type="EMBL" id="ABF92558.1"/>
    </source>
</evidence>
<dbReference type="STRING" id="246197.MXAN_0416"/>
<dbReference type="Proteomes" id="UP000002402">
    <property type="component" value="Chromosome"/>
</dbReference>
<protein>
    <submittedName>
        <fullName evidence="1">Conserved domain protein</fullName>
    </submittedName>
</protein>